<dbReference type="Gene3D" id="2.60.40.3110">
    <property type="match status" value="1"/>
</dbReference>
<dbReference type="Gene3D" id="2.60.40.2070">
    <property type="match status" value="1"/>
</dbReference>
<evidence type="ECO:0000256" key="10">
    <source>
        <dbReference type="SAM" id="MobiDB-lite"/>
    </source>
</evidence>
<evidence type="ECO:0000313" key="13">
    <source>
        <dbReference type="EMBL" id="RDK86775.1"/>
    </source>
</evidence>
<protein>
    <submittedName>
        <fullName evidence="13">Outer membrane usher protein</fullName>
    </submittedName>
</protein>
<dbReference type="InterPro" id="IPR037224">
    <property type="entry name" value="PapC_N_sf"/>
</dbReference>
<feature type="domain" description="PapC-like C-terminal" evidence="11">
    <location>
        <begin position="738"/>
        <end position="802"/>
    </location>
</feature>
<keyword evidence="6" id="KW-0732">Signal</keyword>
<organism evidence="13 14">
    <name type="scientific">Enterobacillus tribolii</name>
    <dbReference type="NCBI Taxonomy" id="1487935"/>
    <lineage>
        <taxon>Bacteria</taxon>
        <taxon>Pseudomonadati</taxon>
        <taxon>Pseudomonadota</taxon>
        <taxon>Gammaproteobacteria</taxon>
        <taxon>Enterobacterales</taxon>
        <taxon>Hafniaceae</taxon>
        <taxon>Enterobacillus</taxon>
    </lineage>
</organism>
<evidence type="ECO:0000313" key="14">
    <source>
        <dbReference type="Proteomes" id="UP000254848"/>
    </source>
</evidence>
<evidence type="ECO:0000256" key="7">
    <source>
        <dbReference type="ARBA" id="ARBA00023136"/>
    </source>
</evidence>
<dbReference type="EMBL" id="QRAP01000010">
    <property type="protein sequence ID" value="RDK86775.1"/>
    <property type="molecule type" value="Genomic_DNA"/>
</dbReference>
<feature type="region of interest" description="Disordered" evidence="10">
    <location>
        <begin position="552"/>
        <end position="580"/>
    </location>
</feature>
<name>A0A370QEI2_9GAMM</name>
<evidence type="ECO:0000256" key="5">
    <source>
        <dbReference type="ARBA" id="ARBA00022692"/>
    </source>
</evidence>
<dbReference type="FunFam" id="2.60.40.3110:FF:000001">
    <property type="entry name" value="Putative fimbrial outer membrane usher"/>
    <property type="match status" value="1"/>
</dbReference>
<dbReference type="InterPro" id="IPR043142">
    <property type="entry name" value="PapC-like_C_sf"/>
</dbReference>
<dbReference type="GO" id="GO:0009279">
    <property type="term" value="C:cell outer membrane"/>
    <property type="evidence" value="ECO:0007669"/>
    <property type="project" value="UniProtKB-SubCell"/>
</dbReference>
<keyword evidence="4" id="KW-1134">Transmembrane beta strand</keyword>
<dbReference type="InterPro" id="IPR018030">
    <property type="entry name" value="Fimbrial_membr_usher_CS"/>
</dbReference>
<proteinExistence type="inferred from homology"/>
<dbReference type="PROSITE" id="PS01151">
    <property type="entry name" value="FIMBRIAL_USHER"/>
    <property type="match status" value="1"/>
</dbReference>
<evidence type="ECO:0000256" key="6">
    <source>
        <dbReference type="ARBA" id="ARBA00022729"/>
    </source>
</evidence>
<comment type="similarity">
    <text evidence="2 9">Belongs to the fimbrial export usher family.</text>
</comment>
<evidence type="ECO:0000256" key="9">
    <source>
        <dbReference type="RuleBase" id="RU003884"/>
    </source>
</evidence>
<dbReference type="Gene3D" id="2.60.40.2610">
    <property type="entry name" value="Outer membrane usher protein FimD, plug domain"/>
    <property type="match status" value="1"/>
</dbReference>
<gene>
    <name evidence="13" type="ORF">C8D90_11049</name>
</gene>
<evidence type="ECO:0000256" key="3">
    <source>
        <dbReference type="ARBA" id="ARBA00022448"/>
    </source>
</evidence>
<feature type="compositionally biased region" description="Polar residues" evidence="10">
    <location>
        <begin position="570"/>
        <end position="580"/>
    </location>
</feature>
<feature type="compositionally biased region" description="Low complexity" evidence="10">
    <location>
        <begin position="552"/>
        <end position="561"/>
    </location>
</feature>
<comment type="caution">
    <text evidence="13">The sequence shown here is derived from an EMBL/GenBank/DDBJ whole genome shotgun (WGS) entry which is preliminary data.</text>
</comment>
<dbReference type="InterPro" id="IPR025949">
    <property type="entry name" value="PapC-like_C"/>
</dbReference>
<dbReference type="Gene3D" id="3.10.20.410">
    <property type="match status" value="1"/>
</dbReference>
<dbReference type="SUPFAM" id="SSF141729">
    <property type="entry name" value="FimD N-terminal domain-like"/>
    <property type="match status" value="1"/>
</dbReference>
<keyword evidence="14" id="KW-1185">Reference proteome</keyword>
<dbReference type="PANTHER" id="PTHR30451">
    <property type="entry name" value="OUTER MEMBRANE USHER PROTEIN"/>
    <property type="match status" value="1"/>
</dbReference>
<comment type="subcellular location">
    <subcellularLocation>
        <location evidence="1 9">Cell outer membrane</location>
        <topology evidence="1 9">Multi-pass membrane protein</topology>
    </subcellularLocation>
</comment>
<dbReference type="InterPro" id="IPR025885">
    <property type="entry name" value="PapC_N"/>
</dbReference>
<feature type="domain" description="PapC N-terminal" evidence="12">
    <location>
        <begin position="4"/>
        <end position="139"/>
    </location>
</feature>
<evidence type="ECO:0000256" key="8">
    <source>
        <dbReference type="ARBA" id="ARBA00023237"/>
    </source>
</evidence>
<keyword evidence="3 9" id="KW-0813">Transport</keyword>
<dbReference type="AlphaFoldDB" id="A0A370QEI2"/>
<dbReference type="GO" id="GO:0015473">
    <property type="term" value="F:fimbrial usher porin activity"/>
    <property type="evidence" value="ECO:0007669"/>
    <property type="project" value="InterPro"/>
</dbReference>
<keyword evidence="9" id="KW-1029">Fimbrium biogenesis</keyword>
<evidence type="ECO:0000256" key="1">
    <source>
        <dbReference type="ARBA" id="ARBA00004571"/>
    </source>
</evidence>
<dbReference type="Pfam" id="PF00577">
    <property type="entry name" value="Usher"/>
    <property type="match status" value="1"/>
</dbReference>
<dbReference type="Proteomes" id="UP000254848">
    <property type="component" value="Unassembled WGS sequence"/>
</dbReference>
<reference evidence="13 14" key="1">
    <citation type="submission" date="2018-07" db="EMBL/GenBank/DDBJ databases">
        <title>Genomic Encyclopedia of Type Strains, Phase IV (KMG-IV): sequencing the most valuable type-strain genomes for metagenomic binning, comparative biology and taxonomic classification.</title>
        <authorList>
            <person name="Goeker M."/>
        </authorList>
    </citation>
    <scope>NUCLEOTIDE SEQUENCE [LARGE SCALE GENOMIC DNA]</scope>
    <source>
        <strain evidence="13 14">DSM 103736</strain>
    </source>
</reference>
<accession>A0A370QEI2</accession>
<dbReference type="PANTHER" id="PTHR30451:SF20">
    <property type="entry name" value="FIMBRIAE USHER"/>
    <property type="match status" value="1"/>
</dbReference>
<dbReference type="GO" id="GO:0009297">
    <property type="term" value="P:pilus assembly"/>
    <property type="evidence" value="ECO:0007669"/>
    <property type="project" value="InterPro"/>
</dbReference>
<keyword evidence="8 9" id="KW-0998">Cell outer membrane</keyword>
<keyword evidence="5 9" id="KW-0812">Transmembrane</keyword>
<dbReference type="Pfam" id="PF13954">
    <property type="entry name" value="PapC_N"/>
    <property type="match status" value="1"/>
</dbReference>
<evidence type="ECO:0000256" key="4">
    <source>
        <dbReference type="ARBA" id="ARBA00022452"/>
    </source>
</evidence>
<dbReference type="Pfam" id="PF13953">
    <property type="entry name" value="PapC_C"/>
    <property type="match status" value="1"/>
</dbReference>
<evidence type="ECO:0000259" key="12">
    <source>
        <dbReference type="Pfam" id="PF13954"/>
    </source>
</evidence>
<evidence type="ECO:0000256" key="2">
    <source>
        <dbReference type="ARBA" id="ARBA00008064"/>
    </source>
</evidence>
<dbReference type="InterPro" id="IPR042186">
    <property type="entry name" value="FimD_plug_dom"/>
</dbReference>
<keyword evidence="7 9" id="KW-0472">Membrane</keyword>
<evidence type="ECO:0000259" key="11">
    <source>
        <dbReference type="Pfam" id="PF13953"/>
    </source>
</evidence>
<dbReference type="InterPro" id="IPR000015">
    <property type="entry name" value="Fimb_usher"/>
</dbReference>
<sequence>MRFQVDATRYSQGNPIDPGTYRLDIYLNNRWIGRQEMRFALPNALSRTALPCIDLTLLDYLGIKSDNVSEQTLRALQGEGICAPLTEIIGTGEAVYDGGQQRIDFNVPQASLKRRARGSVDPKYWDNGITAATLKYDYTGYHSASHGSAGETYHYLSLLGGFNWQEWRLRYRSSLNHSGDNGTRYQKIATYVERAIPPLNSKLTVGESTTDGQVFDSVSYRGVALTSDDRMYADSLRGYAPVVRGVAKSNARVTINQMGRTIYETTVPPGPFAIDDLYPTGQGGDLYVTITEADGTESSFTVSYATIAELLRPGMTRYTLMAGQFRDNSMHDKPAIALGTLRHGFSNIITGYSGLTAAEGYYAAAMGLAFNTPVGALATDITQAHTRLPGKGAEQGQSIRLTYAKTVPQTNTNLTLASYHYSTRGYYSPAEAMRARDYLKYGNNAGAFYDDSAVLDDGTANYSYLRGMQHRRNRAQITITQGLPEGYGSFYASANTQNYWGTQKRDTDFQLGYNNQYKSVSYNISANRMRNTSSGNWDNQITLSFSVPLSSASSSPRLSTSYTQKRHTHSLQTGLSGSAGENNQYNYGAYVSSERADNSGRNNTLSLNATWLSPYATVGGSYTKSSDYDQYGASLSGGIVAYHDGVVLSPELGETIAVVEARNAAGARVTNYTGVHLNGSGRAVVPYLNPYRMNEVEIDPKGLSTDTELKSTSQNTAPTAGSVALMVFETTSGYSVLLDGKQTNGKPLPFGAALEEEDGNAVGYVAQGGQALIRVTHHKGQLRATWGEGPGESCRFRYQLPQTAAPEKGDYRRLEVICK</sequence>